<dbReference type="InterPro" id="IPR036388">
    <property type="entry name" value="WH-like_DNA-bd_sf"/>
</dbReference>
<name>A0A2K5PWS4_CEBIM</name>
<evidence type="ECO:0000256" key="5">
    <source>
        <dbReference type="ARBA" id="ARBA00023242"/>
    </source>
</evidence>
<dbReference type="GO" id="GO:0003690">
    <property type="term" value="F:double-stranded DNA binding"/>
    <property type="evidence" value="ECO:0007669"/>
    <property type="project" value="Ensembl"/>
</dbReference>
<dbReference type="GeneID" id="108292056"/>
<evidence type="ECO:0000256" key="3">
    <source>
        <dbReference type="ARBA" id="ARBA00022478"/>
    </source>
</evidence>
<dbReference type="GO" id="GO:0006383">
    <property type="term" value="P:transcription by RNA polymerase III"/>
    <property type="evidence" value="ECO:0007669"/>
    <property type="project" value="UniProtKB-UniRule"/>
</dbReference>
<protein>
    <recommendedName>
        <fullName evidence="7 8">DNA-directed RNA polymerase III subunit RPC6</fullName>
        <shortName evidence="8">RNA polymerase III subunit C6</shortName>
    </recommendedName>
</protein>
<proteinExistence type="inferred from homology"/>
<sequence length="280" mass="31575">MAEVKVKVQPPDADPVEIENRIIELCHQFPHGITDQVIQNEMPHIEAQQRAVAINRLLSMGQLDLLRSNTGLLYRIKDSQNAGKMKGSDNQEKLVYQIIEDAGNKGIWSRDIRYKSNLPLTEINKILKNLESKKLIKAVKSVAASKKKVYMLYNLQPDRSVTGGAWYSDQDFESEFVEVLNQQCFKFLQSKVELSMEDIETILNTLIYDGKVEMTIIAAKEGTVGSVDGHMKLYRAVNPIIPPTGLVRAPCGLCPVFDDCHEGGEISPSNCIYMTEWLEF</sequence>
<dbReference type="STRING" id="9516.ENSCCAP00000008089"/>
<keyword evidence="3 8" id="KW-0240">DNA-directed RNA polymerase</keyword>
<evidence type="ECO:0000256" key="1">
    <source>
        <dbReference type="ARBA" id="ARBA00004123"/>
    </source>
</evidence>
<reference evidence="9" key="1">
    <citation type="submission" date="2025-08" db="UniProtKB">
        <authorList>
            <consortium name="Ensembl"/>
        </authorList>
    </citation>
    <scope>IDENTIFICATION</scope>
</reference>
<dbReference type="GO" id="GO:0005654">
    <property type="term" value="C:nucleoplasm"/>
    <property type="evidence" value="ECO:0007669"/>
    <property type="project" value="UniProtKB-ARBA"/>
</dbReference>
<organism evidence="9 10">
    <name type="scientific">Cebus imitator</name>
    <name type="common">Panamanian white-faced capuchin</name>
    <name type="synonym">Cebus capucinus imitator</name>
    <dbReference type="NCBI Taxonomy" id="2715852"/>
    <lineage>
        <taxon>Eukaryota</taxon>
        <taxon>Metazoa</taxon>
        <taxon>Chordata</taxon>
        <taxon>Craniata</taxon>
        <taxon>Vertebrata</taxon>
        <taxon>Euteleostomi</taxon>
        <taxon>Mammalia</taxon>
        <taxon>Eutheria</taxon>
        <taxon>Euarchontoglires</taxon>
        <taxon>Primates</taxon>
        <taxon>Haplorrhini</taxon>
        <taxon>Platyrrhini</taxon>
        <taxon>Cebidae</taxon>
        <taxon>Cebinae</taxon>
        <taxon>Cebus</taxon>
    </lineage>
</organism>
<evidence type="ECO:0000256" key="4">
    <source>
        <dbReference type="ARBA" id="ARBA00023163"/>
    </source>
</evidence>
<keyword evidence="4 8" id="KW-0804">Transcription</keyword>
<dbReference type="SUPFAM" id="SSF46785">
    <property type="entry name" value="Winged helix' DNA-binding domain"/>
    <property type="match status" value="2"/>
</dbReference>
<dbReference type="Ensembl" id="ENSCCAT00000025465.1">
    <property type="protein sequence ID" value="ENSCCAP00000008089.1"/>
    <property type="gene ID" value="ENSCCAG00000021800.1"/>
</dbReference>
<dbReference type="GO" id="GO:0005666">
    <property type="term" value="C:RNA polymerase III complex"/>
    <property type="evidence" value="ECO:0007669"/>
    <property type="project" value="UniProtKB-UniRule"/>
</dbReference>
<dbReference type="Gene3D" id="1.10.10.10">
    <property type="entry name" value="Winged helix-like DNA-binding domain superfamily/Winged helix DNA-binding domain"/>
    <property type="match status" value="2"/>
</dbReference>
<dbReference type="AlphaFoldDB" id="A0A2K5PWS4"/>
<dbReference type="Pfam" id="PF05158">
    <property type="entry name" value="RNA_pol_Rpc34"/>
    <property type="match status" value="1"/>
</dbReference>
<dbReference type="Proteomes" id="UP000233040">
    <property type="component" value="Unassembled WGS sequence"/>
</dbReference>
<keyword evidence="5 8" id="KW-0539">Nucleus</keyword>
<dbReference type="GeneTree" id="ENSGT00390000009679"/>
<dbReference type="GO" id="GO:0045089">
    <property type="term" value="P:positive regulation of innate immune response"/>
    <property type="evidence" value="ECO:0007669"/>
    <property type="project" value="Ensembl"/>
</dbReference>
<dbReference type="PANTHER" id="PTHR12780">
    <property type="entry name" value="RNA POLYMERASE III DNA DIRECTED , 39KD SUBUNIT-RELATED"/>
    <property type="match status" value="1"/>
</dbReference>
<dbReference type="FunFam" id="1.10.10.10:FF:000116">
    <property type="entry name" value="DNA-directed RNA polymerase III subunit RPC6"/>
    <property type="match status" value="1"/>
</dbReference>
<evidence type="ECO:0000256" key="8">
    <source>
        <dbReference type="PIRNR" id="PIRNR028763"/>
    </source>
</evidence>
<evidence type="ECO:0000313" key="10">
    <source>
        <dbReference type="Proteomes" id="UP000233040"/>
    </source>
</evidence>
<reference evidence="9" key="2">
    <citation type="submission" date="2025-09" db="UniProtKB">
        <authorList>
            <consortium name="Ensembl"/>
        </authorList>
    </citation>
    <scope>IDENTIFICATION</scope>
</reference>
<dbReference type="RefSeq" id="XP_017368158.1">
    <property type="nucleotide sequence ID" value="XM_017512669.1"/>
</dbReference>
<evidence type="ECO:0000256" key="7">
    <source>
        <dbReference type="ARBA" id="ARBA00072525"/>
    </source>
</evidence>
<dbReference type="InterPro" id="IPR007832">
    <property type="entry name" value="RNA_pol_Rpc34"/>
</dbReference>
<dbReference type="GO" id="GO:0032728">
    <property type="term" value="P:positive regulation of interferon-beta production"/>
    <property type="evidence" value="ECO:0007669"/>
    <property type="project" value="Ensembl"/>
</dbReference>
<evidence type="ECO:0000256" key="6">
    <source>
        <dbReference type="ARBA" id="ARBA00064086"/>
    </source>
</evidence>
<dbReference type="InterPro" id="IPR016049">
    <property type="entry name" value="RNA_pol_Rpc34-like"/>
</dbReference>
<comment type="similarity">
    <text evidence="2 8">Belongs to the eukaryotic RPC34/RPC39 RNA polymerase subunit family.</text>
</comment>
<gene>
    <name evidence="9" type="primary">POLR3F</name>
</gene>
<accession>A0A2K5PWS4</accession>
<dbReference type="CTD" id="10621"/>
<dbReference type="OMA" id="VGTTKKC"/>
<comment type="function">
    <text evidence="8">DNA-dependent RNA polymerase catalyzes the transcription of DNA into RNA using the four ribonucleoside triphosphates as substrates. Specific peripheric component of RNA polymerase III which synthesizes small RNAs, such as 5S rRNA and tRNAs.</text>
</comment>
<comment type="subcellular location">
    <subcellularLocation>
        <location evidence="1 8">Nucleus</location>
    </subcellularLocation>
</comment>
<evidence type="ECO:0000313" key="9">
    <source>
        <dbReference type="Ensembl" id="ENSCCAP00000008089.1"/>
    </source>
</evidence>
<dbReference type="PIRSF" id="PIRSF028763">
    <property type="entry name" value="RNA_pol_Rpc34"/>
    <property type="match status" value="1"/>
</dbReference>
<comment type="subunit">
    <text evidence="6">Component of the RNA polymerase III complex consisting of 17 subunits: a ten-subunit horseshoe-shaped catalytic core composed of POLR3A/RPC1, POLR3B/RPC2, POLR1C/RPAC1, POLR1D/RPAC2, POLR3K/RPC10, POLR2E/RPABC1, POLR2F/RPABC2, POLR2H/RPABC3, POLR2K/RPABC4 and POLR2L/RPABC5; a mobile stalk composed of two subunits POLR3H/RPC8 and CRCP/RPC9, protruding from the core and functioning primarily in transcription initiation; and additional subunits homologous to general transcription factors of the RNA polymerase II machinery, POLR3C/RPC3-POLR3F/RPC6-POLR3G/RPC7 heterotrimer required for transcription initiation and POLR3D/RPC4-POLR3E/RPC5 heterodimer involved in both transcription initiation and termination. Directly interacts with POLR3C. Interacts with TBP and TFIIIB90 and GTF3C4. Interacts with MAF1. As part of the RNA polymerase III complex, interacts with PKP2.</text>
</comment>
<dbReference type="GO" id="GO:0051539">
    <property type="term" value="F:4 iron, 4 sulfur cluster binding"/>
    <property type="evidence" value="ECO:0007669"/>
    <property type="project" value="Ensembl"/>
</dbReference>
<dbReference type="InterPro" id="IPR036390">
    <property type="entry name" value="WH_DNA-bd_sf"/>
</dbReference>
<dbReference type="GO" id="GO:0005737">
    <property type="term" value="C:cytoplasm"/>
    <property type="evidence" value="ECO:0007669"/>
    <property type="project" value="UniProtKB-ARBA"/>
</dbReference>
<dbReference type="FunFam" id="1.10.10.10:FF:000237">
    <property type="entry name" value="DNA-directed RNA polymerase III subunit RPC6"/>
    <property type="match status" value="1"/>
</dbReference>
<evidence type="ECO:0000256" key="2">
    <source>
        <dbReference type="ARBA" id="ARBA00011038"/>
    </source>
</evidence>
<keyword evidence="10" id="KW-1185">Reference proteome</keyword>